<dbReference type="SUPFAM" id="SSF47781">
    <property type="entry name" value="RuvA domain 2-like"/>
    <property type="match status" value="1"/>
</dbReference>
<evidence type="ECO:0000256" key="4">
    <source>
        <dbReference type="ARBA" id="ARBA00022881"/>
    </source>
</evidence>
<dbReference type="PANTHER" id="PTHR30562:SF1">
    <property type="entry name" value="UVRABC SYSTEM PROTEIN C"/>
    <property type="match status" value="1"/>
</dbReference>
<feature type="domain" description="GIY-YIG" evidence="8">
    <location>
        <begin position="16"/>
        <end position="94"/>
    </location>
</feature>
<dbReference type="Pfam" id="PF22920">
    <property type="entry name" value="UvrC_RNaseH"/>
    <property type="match status" value="1"/>
</dbReference>
<dbReference type="PANTHER" id="PTHR30562">
    <property type="entry name" value="UVRC/OXIDOREDUCTASE"/>
    <property type="match status" value="1"/>
</dbReference>
<dbReference type="Proteomes" id="UP000480178">
    <property type="component" value="Chromosome"/>
</dbReference>
<accession>A0A6C0GLR1</accession>
<evidence type="ECO:0000256" key="1">
    <source>
        <dbReference type="ARBA" id="ARBA00022490"/>
    </source>
</evidence>
<evidence type="ECO:0000313" key="11">
    <source>
        <dbReference type="Proteomes" id="UP000480178"/>
    </source>
</evidence>
<keyword evidence="2 7" id="KW-0227">DNA damage</keyword>
<dbReference type="Gene3D" id="1.10.150.20">
    <property type="entry name" value="5' to 3' exonuclease, C-terminal subdomain"/>
    <property type="match status" value="1"/>
</dbReference>
<dbReference type="InterPro" id="IPR038476">
    <property type="entry name" value="UvrC_RNase_H_dom_sf"/>
</dbReference>
<comment type="function">
    <text evidence="7">The UvrABC repair system catalyzes the recognition and processing of DNA lesions. UvrC both incises the 5' and 3' sides of the lesion. The N-terminal half is responsible for the 3' incision and the C-terminal half is responsible for the 5' incision.</text>
</comment>
<evidence type="ECO:0000256" key="7">
    <source>
        <dbReference type="HAMAP-Rule" id="MF_00203"/>
    </source>
</evidence>
<dbReference type="KEGG" id="rhoz:GXP67_21405"/>
<sequence>MESIFNPREHLSKLPDTPGIYKFFDKEGELIYVGKAKNLKNRVSSYFNKSIDDRKTARLVSQINSIEFTIVNTEFDALLLENSLIKKHQPKYNILLKDDKTYPFICITKEPFPKLVATRKIEKELGTFYGPYASVKAMHTLIELLRKIYTIRTCNLHLTQKNIDAHKFKVCLEYHLGNCKGPCEGLLSEEEHNRNIEQIQHILKGNINPAIHYFKNKMAEAASDLAFEKAQDFKLKMDLLSNFQSKSLVVNPNISDVDVFAILSDEKCAYINFLRVINGAIVQTKTTSIKKKLDETDNDILTLLVVDIRNEYQSHSKEIITNIPLSMPMEGITQHIPQIGDKRKLLDLSLKNVLYFKKESNEKQTENAALQKERAQRVVLKLQQDLQLKNLPLHIECFDNSNLQGTNPVSSMVCFKNGVASKKDYRHYNIKTVTGPDDFASMHEVVFRRYKRLLNEQSPLPDLIVIDGGKGQLSAACDALKELNLYGEIPIVGIAKRLEEIYFPTDSIPLHIDKKSESLMLLQRIRDEAHRFAITFHRDKRSKGNLKSTLEDIPGIGKETSAKLLKTYKSVKKIKEADLEDVAKIIGKEKANALKNYLA</sequence>
<reference evidence="10 11" key="1">
    <citation type="submission" date="2020-01" db="EMBL/GenBank/DDBJ databases">
        <authorList>
            <person name="Kim M.K."/>
        </authorList>
    </citation>
    <scope>NUCLEOTIDE SEQUENCE [LARGE SCALE GENOMIC DNA]</scope>
    <source>
        <strain evidence="10 11">172606-1</strain>
    </source>
</reference>
<dbReference type="InterPro" id="IPR000305">
    <property type="entry name" value="GIY-YIG_endonuc"/>
</dbReference>
<dbReference type="GO" id="GO:0009380">
    <property type="term" value="C:excinuclease repair complex"/>
    <property type="evidence" value="ECO:0007669"/>
    <property type="project" value="InterPro"/>
</dbReference>
<evidence type="ECO:0000259" key="8">
    <source>
        <dbReference type="PROSITE" id="PS50164"/>
    </source>
</evidence>
<dbReference type="InterPro" id="IPR047296">
    <property type="entry name" value="GIY-YIG_UvrC_Cho"/>
</dbReference>
<feature type="domain" description="UvrC family homology region profile" evidence="9">
    <location>
        <begin position="340"/>
        <end position="480"/>
    </location>
</feature>
<evidence type="ECO:0000256" key="5">
    <source>
        <dbReference type="ARBA" id="ARBA00023204"/>
    </source>
</evidence>
<dbReference type="CDD" id="cd10434">
    <property type="entry name" value="GIY-YIG_UvrC_Cho"/>
    <property type="match status" value="1"/>
</dbReference>
<evidence type="ECO:0000256" key="3">
    <source>
        <dbReference type="ARBA" id="ARBA00022769"/>
    </source>
</evidence>
<protein>
    <recommendedName>
        <fullName evidence="7">UvrABC system protein C</fullName>
        <shortName evidence="7">Protein UvrC</shortName>
    </recommendedName>
    <alternativeName>
        <fullName evidence="7">Excinuclease ABC subunit C</fullName>
    </alternativeName>
</protein>
<keyword evidence="1 7" id="KW-0963">Cytoplasm</keyword>
<evidence type="ECO:0000256" key="2">
    <source>
        <dbReference type="ARBA" id="ARBA00022763"/>
    </source>
</evidence>
<dbReference type="GO" id="GO:0003677">
    <property type="term" value="F:DNA binding"/>
    <property type="evidence" value="ECO:0007669"/>
    <property type="project" value="UniProtKB-UniRule"/>
</dbReference>
<name>A0A6C0GLR1_9BACT</name>
<dbReference type="AlphaFoldDB" id="A0A6C0GLR1"/>
<comment type="subunit">
    <text evidence="7">Interacts with UvrB in an incision complex.</text>
</comment>
<evidence type="ECO:0000256" key="6">
    <source>
        <dbReference type="ARBA" id="ARBA00023236"/>
    </source>
</evidence>
<dbReference type="Gene3D" id="3.40.1440.10">
    <property type="entry name" value="GIY-YIG endonuclease"/>
    <property type="match status" value="1"/>
</dbReference>
<evidence type="ECO:0000259" key="9">
    <source>
        <dbReference type="PROSITE" id="PS50165"/>
    </source>
</evidence>
<dbReference type="GO" id="GO:0005737">
    <property type="term" value="C:cytoplasm"/>
    <property type="evidence" value="ECO:0007669"/>
    <property type="project" value="UniProtKB-SubCell"/>
</dbReference>
<dbReference type="Gene3D" id="3.30.420.340">
    <property type="entry name" value="UvrC, RNAse H endonuclease domain"/>
    <property type="match status" value="1"/>
</dbReference>
<dbReference type="SUPFAM" id="SSF82771">
    <property type="entry name" value="GIY-YIG endonuclease"/>
    <property type="match status" value="1"/>
</dbReference>
<dbReference type="InterPro" id="IPR050066">
    <property type="entry name" value="UvrABC_protein_C"/>
</dbReference>
<dbReference type="InterPro" id="IPR004791">
    <property type="entry name" value="UvrC"/>
</dbReference>
<dbReference type="InterPro" id="IPR035901">
    <property type="entry name" value="GIY-YIG_endonuc_sf"/>
</dbReference>
<dbReference type="Pfam" id="PF14520">
    <property type="entry name" value="HHH_5"/>
    <property type="match status" value="1"/>
</dbReference>
<comment type="subcellular location">
    <subcellularLocation>
        <location evidence="7">Cytoplasm</location>
    </subcellularLocation>
</comment>
<dbReference type="PROSITE" id="PS50164">
    <property type="entry name" value="GIY_YIG"/>
    <property type="match status" value="1"/>
</dbReference>
<dbReference type="FunFam" id="3.40.1440.10:FF:000001">
    <property type="entry name" value="UvrABC system protein C"/>
    <property type="match status" value="1"/>
</dbReference>
<dbReference type="SUPFAM" id="SSF46600">
    <property type="entry name" value="C-terminal UvrC-binding domain of UvrB"/>
    <property type="match status" value="1"/>
</dbReference>
<dbReference type="GO" id="GO:0009432">
    <property type="term" value="P:SOS response"/>
    <property type="evidence" value="ECO:0007669"/>
    <property type="project" value="UniProtKB-UniRule"/>
</dbReference>
<dbReference type="InterPro" id="IPR036876">
    <property type="entry name" value="UVR_dom_sf"/>
</dbReference>
<keyword evidence="3 7" id="KW-0228">DNA excision</keyword>
<dbReference type="SMART" id="SM00465">
    <property type="entry name" value="GIYc"/>
    <property type="match status" value="1"/>
</dbReference>
<dbReference type="Pfam" id="PF08459">
    <property type="entry name" value="UvrC_RNaseH_dom"/>
    <property type="match status" value="1"/>
</dbReference>
<dbReference type="GO" id="GO:0006289">
    <property type="term" value="P:nucleotide-excision repair"/>
    <property type="evidence" value="ECO:0007669"/>
    <property type="project" value="UniProtKB-UniRule"/>
</dbReference>
<dbReference type="GO" id="GO:0009381">
    <property type="term" value="F:excinuclease ABC activity"/>
    <property type="evidence" value="ECO:0007669"/>
    <property type="project" value="UniProtKB-UniRule"/>
</dbReference>
<keyword evidence="6 7" id="KW-0742">SOS response</keyword>
<dbReference type="InterPro" id="IPR010994">
    <property type="entry name" value="RuvA_2-like"/>
</dbReference>
<dbReference type="Pfam" id="PF01541">
    <property type="entry name" value="GIY-YIG"/>
    <property type="match status" value="1"/>
</dbReference>
<proteinExistence type="inferred from homology"/>
<evidence type="ECO:0000313" key="10">
    <source>
        <dbReference type="EMBL" id="QHT69021.1"/>
    </source>
</evidence>
<dbReference type="HAMAP" id="MF_00203">
    <property type="entry name" value="UvrC"/>
    <property type="match status" value="1"/>
</dbReference>
<keyword evidence="5 7" id="KW-0234">DNA repair</keyword>
<dbReference type="PROSITE" id="PS50165">
    <property type="entry name" value="UVRC"/>
    <property type="match status" value="1"/>
</dbReference>
<gene>
    <name evidence="7" type="primary">uvrC</name>
    <name evidence="10" type="ORF">GXP67_21405</name>
</gene>
<dbReference type="EMBL" id="CP048222">
    <property type="protein sequence ID" value="QHT69021.1"/>
    <property type="molecule type" value="Genomic_DNA"/>
</dbReference>
<dbReference type="NCBIfam" id="TIGR00194">
    <property type="entry name" value="uvrC"/>
    <property type="match status" value="1"/>
</dbReference>
<keyword evidence="4 7" id="KW-0267">Excision nuclease</keyword>
<keyword evidence="11" id="KW-1185">Reference proteome</keyword>
<dbReference type="InterPro" id="IPR001162">
    <property type="entry name" value="UvrC_RNase_H_dom"/>
</dbReference>
<dbReference type="RefSeq" id="WP_162445016.1">
    <property type="nucleotide sequence ID" value="NZ_CP048222.1"/>
</dbReference>
<comment type="similarity">
    <text evidence="7">Belongs to the UvrC family.</text>
</comment>
<organism evidence="10 11">
    <name type="scientific">Rhodocytophaga rosea</name>
    <dbReference type="NCBI Taxonomy" id="2704465"/>
    <lineage>
        <taxon>Bacteria</taxon>
        <taxon>Pseudomonadati</taxon>
        <taxon>Bacteroidota</taxon>
        <taxon>Cytophagia</taxon>
        <taxon>Cytophagales</taxon>
        <taxon>Rhodocytophagaceae</taxon>
        <taxon>Rhodocytophaga</taxon>
    </lineage>
</organism>